<evidence type="ECO:0000313" key="7">
    <source>
        <dbReference type="EMBL" id="SFL83219.1"/>
    </source>
</evidence>
<organism evidence="7 8">
    <name type="scientific">Pelosinus propionicus DSM 13327</name>
    <dbReference type="NCBI Taxonomy" id="1123291"/>
    <lineage>
        <taxon>Bacteria</taxon>
        <taxon>Bacillati</taxon>
        <taxon>Bacillota</taxon>
        <taxon>Negativicutes</taxon>
        <taxon>Selenomonadales</taxon>
        <taxon>Sporomusaceae</taxon>
        <taxon>Pelosinus</taxon>
    </lineage>
</organism>
<reference evidence="8" key="1">
    <citation type="submission" date="2016-10" db="EMBL/GenBank/DDBJ databases">
        <authorList>
            <person name="Varghese N."/>
            <person name="Submissions S."/>
        </authorList>
    </citation>
    <scope>NUCLEOTIDE SEQUENCE [LARGE SCALE GENOMIC DNA]</scope>
    <source>
        <strain evidence="8">DSM 13327</strain>
    </source>
</reference>
<dbReference type="CDD" id="cd06347">
    <property type="entry name" value="PBP1_ABC_LivK_ligand_binding-like"/>
    <property type="match status" value="1"/>
</dbReference>
<dbReference type="InterPro" id="IPR000709">
    <property type="entry name" value="Leu_Ile_Val-bd"/>
</dbReference>
<accession>A0A1I4KXG5</accession>
<gene>
    <name evidence="7" type="ORF">SAMN04490355_102027</name>
</gene>
<dbReference type="STRING" id="1123291.SAMN04490355_102027"/>
<dbReference type="InterPro" id="IPR028082">
    <property type="entry name" value="Peripla_BP_I"/>
</dbReference>
<feature type="chain" id="PRO_5039279269" evidence="5">
    <location>
        <begin position="32"/>
        <end position="390"/>
    </location>
</feature>
<evidence type="ECO:0000256" key="5">
    <source>
        <dbReference type="SAM" id="SignalP"/>
    </source>
</evidence>
<dbReference type="RefSeq" id="WP_090937453.1">
    <property type="nucleotide sequence ID" value="NZ_FOTS01000020.1"/>
</dbReference>
<dbReference type="OrthoDB" id="9783240at2"/>
<evidence type="ECO:0000313" key="8">
    <source>
        <dbReference type="Proteomes" id="UP000199520"/>
    </source>
</evidence>
<dbReference type="AlphaFoldDB" id="A0A1I4KXG5"/>
<feature type="signal peptide" evidence="5">
    <location>
        <begin position="1"/>
        <end position="31"/>
    </location>
</feature>
<comment type="similarity">
    <text evidence="1">Belongs to the leucine-binding protein family.</text>
</comment>
<dbReference type="PANTHER" id="PTHR30483">
    <property type="entry name" value="LEUCINE-SPECIFIC-BINDING PROTEIN"/>
    <property type="match status" value="1"/>
</dbReference>
<name>A0A1I4KXG5_9FIRM</name>
<dbReference type="PANTHER" id="PTHR30483:SF6">
    <property type="entry name" value="PERIPLASMIC BINDING PROTEIN OF ABC TRANSPORTER FOR NATURAL AMINO ACIDS"/>
    <property type="match status" value="1"/>
</dbReference>
<dbReference type="InterPro" id="IPR028081">
    <property type="entry name" value="Leu-bd"/>
</dbReference>
<evidence type="ECO:0000259" key="6">
    <source>
        <dbReference type="Pfam" id="PF13458"/>
    </source>
</evidence>
<keyword evidence="8" id="KW-1185">Reference proteome</keyword>
<proteinExistence type="inferred from homology"/>
<dbReference type="Pfam" id="PF13458">
    <property type="entry name" value="Peripla_BP_6"/>
    <property type="match status" value="1"/>
</dbReference>
<evidence type="ECO:0000256" key="4">
    <source>
        <dbReference type="ARBA" id="ARBA00022970"/>
    </source>
</evidence>
<keyword evidence="2" id="KW-0813">Transport</keyword>
<dbReference type="Proteomes" id="UP000199520">
    <property type="component" value="Unassembled WGS sequence"/>
</dbReference>
<dbReference type="GO" id="GO:0006865">
    <property type="term" value="P:amino acid transport"/>
    <property type="evidence" value="ECO:0007669"/>
    <property type="project" value="UniProtKB-KW"/>
</dbReference>
<keyword evidence="4" id="KW-0029">Amino-acid transport</keyword>
<evidence type="ECO:0000256" key="1">
    <source>
        <dbReference type="ARBA" id="ARBA00010062"/>
    </source>
</evidence>
<dbReference type="InterPro" id="IPR051010">
    <property type="entry name" value="BCAA_transport"/>
</dbReference>
<dbReference type="PROSITE" id="PS51257">
    <property type="entry name" value="PROKAR_LIPOPROTEIN"/>
    <property type="match status" value="1"/>
</dbReference>
<evidence type="ECO:0000256" key="2">
    <source>
        <dbReference type="ARBA" id="ARBA00022448"/>
    </source>
</evidence>
<sequence>MGKRRLLYTGLIAALSMLGMMVAGCSSTPSASDSKEIKIGANIEMTGSVANYGKSAFNGIQLAFKEVNAAGGVLGKQIKIIQADNKSEASEATNAMTKLITQDKVSLIMGPITSSNAIAALQVAQDNKIPVITPTGTNAKITVDNGKVRPYVFRSCFIDPFQGIVMANFAATTLKAKTAVIYIDNSSDYSKNLAESFEAQFVKNGGTVIGKEAFLQKDQDFKSTLTKIKALNPETIFIPAYYEEVGKIAKQAREMGITVPFIGTDGWDDPKIAEVAGAAALNNTFFSNHYSSQDTDPNIVKFVEAYKKEYGQEPNAFAALGYDAALMVVDSIKRANSAEPEKIREALEKIKDLQVVTGKITLDANHDPIKSGVVIEMKDGKQTFKEKINP</sequence>
<protein>
    <submittedName>
        <fullName evidence="7">Branched-chain amino acid transport system substrate-binding protein</fullName>
    </submittedName>
</protein>
<dbReference type="EMBL" id="FOTS01000020">
    <property type="protein sequence ID" value="SFL83219.1"/>
    <property type="molecule type" value="Genomic_DNA"/>
</dbReference>
<keyword evidence="3 5" id="KW-0732">Signal</keyword>
<dbReference type="SUPFAM" id="SSF53822">
    <property type="entry name" value="Periplasmic binding protein-like I"/>
    <property type="match status" value="1"/>
</dbReference>
<evidence type="ECO:0000256" key="3">
    <source>
        <dbReference type="ARBA" id="ARBA00022729"/>
    </source>
</evidence>
<dbReference type="Gene3D" id="3.40.50.2300">
    <property type="match status" value="2"/>
</dbReference>
<dbReference type="PRINTS" id="PR00337">
    <property type="entry name" value="LEUILEVALBP"/>
</dbReference>
<feature type="domain" description="Leucine-binding protein" evidence="6">
    <location>
        <begin position="36"/>
        <end position="380"/>
    </location>
</feature>